<comment type="caution">
    <text evidence="2">The sequence shown here is derived from an EMBL/GenBank/DDBJ whole genome shotgun (WGS) entry which is preliminary data.</text>
</comment>
<accession>A0A431U8U0</accession>
<dbReference type="SUPFAM" id="SSF53098">
    <property type="entry name" value="Ribonuclease H-like"/>
    <property type="match status" value="1"/>
</dbReference>
<dbReference type="GO" id="GO:0015074">
    <property type="term" value="P:DNA integration"/>
    <property type="evidence" value="ECO:0007669"/>
    <property type="project" value="InterPro"/>
</dbReference>
<evidence type="ECO:0000313" key="2">
    <source>
        <dbReference type="EMBL" id="RTQ53428.1"/>
    </source>
</evidence>
<dbReference type="InterPro" id="IPR012337">
    <property type="entry name" value="RNaseH-like_sf"/>
</dbReference>
<dbReference type="InterPro" id="IPR036397">
    <property type="entry name" value="RNaseH_sf"/>
</dbReference>
<name>A0A431U8U0_9BACT</name>
<dbReference type="GO" id="GO:0003676">
    <property type="term" value="F:nucleic acid binding"/>
    <property type="evidence" value="ECO:0007669"/>
    <property type="project" value="InterPro"/>
</dbReference>
<dbReference type="Gene3D" id="3.30.420.10">
    <property type="entry name" value="Ribonuclease H-like superfamily/Ribonuclease H"/>
    <property type="match status" value="1"/>
</dbReference>
<dbReference type="Pfam" id="PF13683">
    <property type="entry name" value="rve_3"/>
    <property type="match status" value="1"/>
</dbReference>
<dbReference type="InterPro" id="IPR050900">
    <property type="entry name" value="Transposase_IS3/IS150/IS904"/>
</dbReference>
<protein>
    <submittedName>
        <fullName evidence="2">IS3 family transposase</fullName>
    </submittedName>
</protein>
<evidence type="ECO:0000259" key="1">
    <source>
        <dbReference type="PROSITE" id="PS50994"/>
    </source>
</evidence>
<keyword evidence="3" id="KW-1185">Reference proteome</keyword>
<dbReference type="PANTHER" id="PTHR46889">
    <property type="entry name" value="TRANSPOSASE INSF FOR INSERTION SEQUENCE IS3B-RELATED"/>
    <property type="match status" value="1"/>
</dbReference>
<dbReference type="PROSITE" id="PS50994">
    <property type="entry name" value="INTEGRASE"/>
    <property type="match status" value="1"/>
</dbReference>
<evidence type="ECO:0000313" key="3">
    <source>
        <dbReference type="Proteomes" id="UP000282184"/>
    </source>
</evidence>
<gene>
    <name evidence="2" type="ORF">EJV47_01425</name>
</gene>
<dbReference type="InterPro" id="IPR048020">
    <property type="entry name" value="Transpos_IS3"/>
</dbReference>
<dbReference type="OrthoDB" id="936265at2"/>
<dbReference type="PANTHER" id="PTHR46889:SF5">
    <property type="entry name" value="INTEGRASE PROTEIN"/>
    <property type="match status" value="1"/>
</dbReference>
<dbReference type="NCBIfam" id="NF033516">
    <property type="entry name" value="transpos_IS3"/>
    <property type="match status" value="1"/>
</dbReference>
<dbReference type="Proteomes" id="UP000282184">
    <property type="component" value="Unassembled WGS sequence"/>
</dbReference>
<sequence>MLVLDLVLALRREIPGLDTRKLHVLLQQPLAESGIKLGRDKLHQLLQAHDLLRQPRQMPRTTNSAHSLRKYPNLLVDRPITAPRQVWVSDITYLCIGLGFGYLSLITDAYSKLIMGYCLHPLLTTEGAVKALDMALGHGEIDQELIHYSDRGSQYCSFHYSQKLRQAGIAISMTEDDDPYENAIAERVNGILKIDFRLNRAFRTFEEAQRAVEASITNYNHLRPHMSCGYSTPAAAHASTQPLQQLWKPKVYPSRKALLPEKRAVANYIPLL</sequence>
<dbReference type="InterPro" id="IPR001584">
    <property type="entry name" value="Integrase_cat-core"/>
</dbReference>
<feature type="domain" description="Integrase catalytic" evidence="1">
    <location>
        <begin position="79"/>
        <end position="241"/>
    </location>
</feature>
<dbReference type="AlphaFoldDB" id="A0A431U8U0"/>
<dbReference type="EMBL" id="RXOF01000001">
    <property type="protein sequence ID" value="RTQ53428.1"/>
    <property type="molecule type" value="Genomic_DNA"/>
</dbReference>
<proteinExistence type="predicted"/>
<reference evidence="2 3" key="1">
    <citation type="submission" date="2018-12" db="EMBL/GenBank/DDBJ databases">
        <title>Hymenobacter gummosus sp. nov., isolated from a spring.</title>
        <authorList>
            <person name="Nie L."/>
        </authorList>
    </citation>
    <scope>NUCLEOTIDE SEQUENCE [LARGE SCALE GENOMIC DNA]</scope>
    <source>
        <strain evidence="2 3">KCTC 52166</strain>
    </source>
</reference>
<organism evidence="2 3">
    <name type="scientific">Hymenobacter gummosus</name>
    <dbReference type="NCBI Taxonomy" id="1776032"/>
    <lineage>
        <taxon>Bacteria</taxon>
        <taxon>Pseudomonadati</taxon>
        <taxon>Bacteroidota</taxon>
        <taxon>Cytophagia</taxon>
        <taxon>Cytophagales</taxon>
        <taxon>Hymenobacteraceae</taxon>
        <taxon>Hymenobacter</taxon>
    </lineage>
</organism>